<evidence type="ECO:0000313" key="1">
    <source>
        <dbReference type="EMBL" id="RXN27174.1"/>
    </source>
</evidence>
<gene>
    <name evidence="1" type="ORF">ROHU_020314</name>
</gene>
<name>A0A498N644_LABRO</name>
<dbReference type="AlphaFoldDB" id="A0A498N644"/>
<dbReference type="EMBL" id="QBIY01012064">
    <property type="protein sequence ID" value="RXN27174.1"/>
    <property type="molecule type" value="Genomic_DNA"/>
</dbReference>
<proteinExistence type="predicted"/>
<dbReference type="Proteomes" id="UP000290572">
    <property type="component" value="Unassembled WGS sequence"/>
</dbReference>
<organism evidence="1 2">
    <name type="scientific">Labeo rohita</name>
    <name type="common">Indian major carp</name>
    <name type="synonym">Cyprinus rohita</name>
    <dbReference type="NCBI Taxonomy" id="84645"/>
    <lineage>
        <taxon>Eukaryota</taxon>
        <taxon>Metazoa</taxon>
        <taxon>Chordata</taxon>
        <taxon>Craniata</taxon>
        <taxon>Vertebrata</taxon>
        <taxon>Euteleostomi</taxon>
        <taxon>Actinopterygii</taxon>
        <taxon>Neopterygii</taxon>
        <taxon>Teleostei</taxon>
        <taxon>Ostariophysi</taxon>
        <taxon>Cypriniformes</taxon>
        <taxon>Cyprinidae</taxon>
        <taxon>Labeoninae</taxon>
        <taxon>Labeonini</taxon>
        <taxon>Labeo</taxon>
    </lineage>
</organism>
<keyword evidence="2" id="KW-1185">Reference proteome</keyword>
<accession>A0A498N644</accession>
<sequence>MEWTLLWQWGKGVQAPAGTIAATAGWKYREGSCGSRHYCGSAEIQRKLVLEWTLLRQWGNGEKGSCGSGHYCGSVEIQGNSCWSGHYYGSVEIQGRHGKQKRLLQEQMLLQQCGNVEKAPAGADTAAAVWKYREGSCGSGHCCGSVGV</sequence>
<comment type="caution">
    <text evidence="1">The sequence shown here is derived from an EMBL/GenBank/DDBJ whole genome shotgun (WGS) entry which is preliminary data.</text>
</comment>
<reference evidence="1 2" key="1">
    <citation type="submission" date="2018-03" db="EMBL/GenBank/DDBJ databases">
        <title>Draft genome sequence of Rohu Carp (Labeo rohita).</title>
        <authorList>
            <person name="Das P."/>
            <person name="Kushwaha B."/>
            <person name="Joshi C.G."/>
            <person name="Kumar D."/>
            <person name="Nagpure N.S."/>
            <person name="Sahoo L."/>
            <person name="Das S.P."/>
            <person name="Bit A."/>
            <person name="Patnaik S."/>
            <person name="Meher P.K."/>
            <person name="Jayasankar P."/>
            <person name="Koringa P.G."/>
            <person name="Patel N.V."/>
            <person name="Hinsu A.T."/>
            <person name="Kumar R."/>
            <person name="Pandey M."/>
            <person name="Agarwal S."/>
            <person name="Srivastava S."/>
            <person name="Singh M."/>
            <person name="Iquebal M.A."/>
            <person name="Jaiswal S."/>
            <person name="Angadi U.B."/>
            <person name="Kumar N."/>
            <person name="Raza M."/>
            <person name="Shah T.M."/>
            <person name="Rai A."/>
            <person name="Jena J.K."/>
        </authorList>
    </citation>
    <scope>NUCLEOTIDE SEQUENCE [LARGE SCALE GENOMIC DNA]</scope>
    <source>
        <strain evidence="1">DASCIFA01</strain>
        <tissue evidence="1">Testis</tissue>
    </source>
</reference>
<evidence type="ECO:0000313" key="2">
    <source>
        <dbReference type="Proteomes" id="UP000290572"/>
    </source>
</evidence>
<protein>
    <submittedName>
        <fullName evidence="1">Uncharacterized protein</fullName>
    </submittedName>
</protein>